<reference evidence="3 4" key="1">
    <citation type="submission" date="2019-05" db="EMBL/GenBank/DDBJ databases">
        <title>Genome sequence of Cellulomonas hominis strain CS1.</title>
        <authorList>
            <person name="Belmont J."/>
            <person name="Maclea K.S."/>
        </authorList>
    </citation>
    <scope>NUCLEOTIDE SEQUENCE [LARGE SCALE GENOMIC DNA]</scope>
    <source>
        <strain evidence="3 4">CS1</strain>
    </source>
</reference>
<comment type="caution">
    <text evidence="3">The sequence shown here is derived from an EMBL/GenBank/DDBJ whole genome shotgun (WGS) entry which is preliminary data.</text>
</comment>
<feature type="domain" description="AMP-dependent synthetase/ligase" evidence="2">
    <location>
        <begin position="43"/>
        <end position="110"/>
    </location>
</feature>
<evidence type="ECO:0000313" key="3">
    <source>
        <dbReference type="EMBL" id="TKR22343.1"/>
    </source>
</evidence>
<dbReference type="EMBL" id="SZYE01000201">
    <property type="protein sequence ID" value="TKR22343.1"/>
    <property type="molecule type" value="Genomic_DNA"/>
</dbReference>
<dbReference type="OrthoDB" id="9803968at2"/>
<dbReference type="InterPro" id="IPR042099">
    <property type="entry name" value="ANL_N_sf"/>
</dbReference>
<organism evidence="3 4">
    <name type="scientific">Cellulomonas hominis</name>
    <dbReference type="NCBI Taxonomy" id="156981"/>
    <lineage>
        <taxon>Bacteria</taxon>
        <taxon>Bacillati</taxon>
        <taxon>Actinomycetota</taxon>
        <taxon>Actinomycetes</taxon>
        <taxon>Micrococcales</taxon>
        <taxon>Cellulomonadaceae</taxon>
        <taxon>Cellulomonas</taxon>
    </lineage>
</organism>
<dbReference type="SUPFAM" id="SSF56801">
    <property type="entry name" value="Acetyl-CoA synthetase-like"/>
    <property type="match status" value="1"/>
</dbReference>
<dbReference type="AlphaFoldDB" id="A0A7Z8JYE3"/>
<dbReference type="Pfam" id="PF00501">
    <property type="entry name" value="AMP-binding"/>
    <property type="match status" value="1"/>
</dbReference>
<evidence type="ECO:0000256" key="1">
    <source>
        <dbReference type="SAM" id="MobiDB-lite"/>
    </source>
</evidence>
<name>A0A7Z8JYE3_9CELL</name>
<feature type="region of interest" description="Disordered" evidence="1">
    <location>
        <begin position="203"/>
        <end position="232"/>
    </location>
</feature>
<evidence type="ECO:0000259" key="2">
    <source>
        <dbReference type="Pfam" id="PF00501"/>
    </source>
</evidence>
<dbReference type="Proteomes" id="UP000308121">
    <property type="component" value="Unassembled WGS sequence"/>
</dbReference>
<proteinExistence type="predicted"/>
<protein>
    <recommendedName>
        <fullName evidence="2">AMP-dependent synthetase/ligase domain-containing protein</fullName>
    </recommendedName>
</protein>
<dbReference type="InterPro" id="IPR000873">
    <property type="entry name" value="AMP-dep_synth/lig_dom"/>
</dbReference>
<evidence type="ECO:0000313" key="4">
    <source>
        <dbReference type="Proteomes" id="UP000308121"/>
    </source>
</evidence>
<gene>
    <name evidence="3" type="ORF">FA014_16950</name>
</gene>
<feature type="region of interest" description="Disordered" evidence="1">
    <location>
        <begin position="1"/>
        <end position="39"/>
    </location>
</feature>
<accession>A0A7Z8JYE3</accession>
<sequence>MGAPRRTRRSGAPGGTVTGYDPAALAGPPSVGATSPEPAARPVRLASALHAAGVRAGHRVSLLLAPGPAWSATVAACLRLGAVVVATSPALPDPEVAAAHAAARPDVVVGDRQGLRLVRRLRGPALWLAADRRRLADRFVGGGLPLADLVTRHLLVALPPVPDPDGDAALLFVPSDQPGEGPLGVHWTRADLGALAAASVRGTGAVRGESGPDLLATRRDQRGSTTLGSARAASTPLAHELLDAARAWARPVEPAVGPVPTRRPALV</sequence>
<dbReference type="Gene3D" id="3.40.50.12780">
    <property type="entry name" value="N-terminal domain of ligase-like"/>
    <property type="match status" value="1"/>
</dbReference>